<dbReference type="CDD" id="cd00112">
    <property type="entry name" value="LDLa"/>
    <property type="match status" value="1"/>
</dbReference>
<organism evidence="7 8">
    <name type="scientific">Meloidogyne enterolobii</name>
    <name type="common">Root-knot nematode worm</name>
    <name type="synonym">Meloidogyne mayaguensis</name>
    <dbReference type="NCBI Taxonomy" id="390850"/>
    <lineage>
        <taxon>Eukaryota</taxon>
        <taxon>Metazoa</taxon>
        <taxon>Ecdysozoa</taxon>
        <taxon>Nematoda</taxon>
        <taxon>Chromadorea</taxon>
        <taxon>Rhabditida</taxon>
        <taxon>Tylenchina</taxon>
        <taxon>Tylenchomorpha</taxon>
        <taxon>Tylenchoidea</taxon>
        <taxon>Meloidogynidae</taxon>
        <taxon>Meloidogyninae</taxon>
        <taxon>Meloidogyne</taxon>
    </lineage>
</organism>
<proteinExistence type="predicted"/>
<evidence type="ECO:0000256" key="3">
    <source>
        <dbReference type="PROSITE-ProRule" id="PRU00059"/>
    </source>
</evidence>
<feature type="signal peptide" evidence="5">
    <location>
        <begin position="1"/>
        <end position="20"/>
    </location>
</feature>
<name>A0A6V7WQD2_MELEN</name>
<feature type="chain" id="PRO_5027742923" description="CUB domain-containing protein" evidence="5">
    <location>
        <begin position="21"/>
        <end position="685"/>
    </location>
</feature>
<accession>A0A6V7WQD2</accession>
<dbReference type="PANTHER" id="PTHR24251">
    <property type="entry name" value="OVOCHYMASE-RELATED"/>
    <property type="match status" value="1"/>
</dbReference>
<dbReference type="Gene3D" id="2.60.120.290">
    <property type="entry name" value="Spermadhesin, CUB domain"/>
    <property type="match status" value="2"/>
</dbReference>
<evidence type="ECO:0000313" key="8">
    <source>
        <dbReference type="Proteomes" id="UP000580250"/>
    </source>
</evidence>
<feature type="transmembrane region" description="Helical" evidence="4">
    <location>
        <begin position="470"/>
        <end position="495"/>
    </location>
</feature>
<reference evidence="7 8" key="1">
    <citation type="submission" date="2020-08" db="EMBL/GenBank/DDBJ databases">
        <authorList>
            <person name="Koutsovoulos G."/>
            <person name="Danchin GJ E."/>
        </authorList>
    </citation>
    <scope>NUCLEOTIDE SEQUENCE [LARGE SCALE GENOMIC DNA]</scope>
</reference>
<dbReference type="Proteomes" id="UP000580250">
    <property type="component" value="Unassembled WGS sequence"/>
</dbReference>
<evidence type="ECO:0000256" key="1">
    <source>
        <dbReference type="ARBA" id="ARBA00022737"/>
    </source>
</evidence>
<dbReference type="AlphaFoldDB" id="A0A6V7WQD2"/>
<dbReference type="Pfam" id="PF00431">
    <property type="entry name" value="CUB"/>
    <property type="match status" value="2"/>
</dbReference>
<keyword evidence="2" id="KW-1015">Disulfide bond</keyword>
<comment type="caution">
    <text evidence="7">The sequence shown here is derived from an EMBL/GenBank/DDBJ whole genome shotgun (WGS) entry which is preliminary data.</text>
</comment>
<dbReference type="EMBL" id="CAJEWN010000738">
    <property type="protein sequence ID" value="CAD2189221.1"/>
    <property type="molecule type" value="Genomic_DNA"/>
</dbReference>
<keyword evidence="4" id="KW-0812">Transmembrane</keyword>
<feature type="domain" description="CUB" evidence="6">
    <location>
        <begin position="213"/>
        <end position="374"/>
    </location>
</feature>
<dbReference type="SMART" id="SM00042">
    <property type="entry name" value="CUB"/>
    <property type="match status" value="2"/>
</dbReference>
<protein>
    <recommendedName>
        <fullName evidence="6">CUB domain-containing protein</fullName>
    </recommendedName>
</protein>
<keyword evidence="4" id="KW-1133">Transmembrane helix</keyword>
<sequence length="685" mass="78729">MPKIIYLIILFSIILKIAINKQLDEYDFGCIKLFVNPNSATLEEKMTLASNNQTKLRRIMVIRKNGYGFISSTGYPKDGYERVKCAVNLEAQEGSGLVINIKFLDLDLEPRYSRSDQCLRDYFILTFIDREGLEHTSERICGNKKPKSIQSMQSKLRVLFIATSPPLQHYLPNTNTSKRWKGFKLRFDFVKEEKISVINSQYEEPNKRYRLECGGANLPNSLSGIIQSPGFPSTYPQNVNCFWLIRVDPNKRIYIRIVDLELSPTLDYERAFLSIIDGYSFGISSEEINQKINEDYQKSSNNILNFGSPRRDTTSISFYGNKSYYTEEGSLSYLSESNRVIIQFMTTEGPTQIQLAEYKKNYSPIGFRLLWTEVHSLIATSSDFPLTTDIETSVSQDAEESFDVITSDLCPGFVCLGGYFCLDSQNSVCVERNRLCINETLRCDGISNCAENDDSDEEYCYSKNPFSMSALAFLIIILIVLLLLISTCCIIKSFGNSKNENNERKINKKLGDKENKEFTSTEIFNKEENGEMITERFKDNTKIQRNTEAIPSVSSIVNIQTNIIPATPPIIQEWNQQNNTWHNTKTTKNGIINNKQNYINENEQEILRLQPCLCPKPLEIICKQQNENERNFKSQKIKNKSEDNYEEEENKWNNESTSIWEQRKSFVAEMAEGFNLALERGNIRG</sequence>
<keyword evidence="4" id="KW-0472">Membrane</keyword>
<comment type="caution">
    <text evidence="3">Lacks conserved residue(s) required for the propagation of feature annotation.</text>
</comment>
<evidence type="ECO:0000256" key="2">
    <source>
        <dbReference type="ARBA" id="ARBA00023157"/>
    </source>
</evidence>
<keyword evidence="1" id="KW-0677">Repeat</keyword>
<dbReference type="PROSITE" id="PS01180">
    <property type="entry name" value="CUB"/>
    <property type="match status" value="2"/>
</dbReference>
<evidence type="ECO:0000256" key="4">
    <source>
        <dbReference type="SAM" id="Phobius"/>
    </source>
</evidence>
<keyword evidence="5" id="KW-0732">Signal</keyword>
<dbReference type="CDD" id="cd00041">
    <property type="entry name" value="CUB"/>
    <property type="match status" value="2"/>
</dbReference>
<evidence type="ECO:0000256" key="5">
    <source>
        <dbReference type="SAM" id="SignalP"/>
    </source>
</evidence>
<gene>
    <name evidence="7" type="ORF">MENT_LOCUS41929</name>
</gene>
<dbReference type="OrthoDB" id="10020456at2759"/>
<dbReference type="InterPro" id="IPR035914">
    <property type="entry name" value="Sperma_CUB_dom_sf"/>
</dbReference>
<dbReference type="InterPro" id="IPR000859">
    <property type="entry name" value="CUB_dom"/>
</dbReference>
<dbReference type="SUPFAM" id="SSF49854">
    <property type="entry name" value="Spermadhesin, CUB domain"/>
    <property type="match status" value="2"/>
</dbReference>
<evidence type="ECO:0000259" key="6">
    <source>
        <dbReference type="PROSITE" id="PS01180"/>
    </source>
</evidence>
<evidence type="ECO:0000313" key="7">
    <source>
        <dbReference type="EMBL" id="CAD2189221.1"/>
    </source>
</evidence>
<feature type="domain" description="CUB" evidence="6">
    <location>
        <begin position="58"/>
        <end position="190"/>
    </location>
</feature>
<dbReference type="InterPro" id="IPR002172">
    <property type="entry name" value="LDrepeatLR_classA_rpt"/>
</dbReference>